<keyword evidence="8" id="KW-1185">Reference proteome</keyword>
<keyword evidence="3 5" id="KW-1133">Transmembrane helix</keyword>
<evidence type="ECO:0000256" key="2">
    <source>
        <dbReference type="ARBA" id="ARBA00022692"/>
    </source>
</evidence>
<dbReference type="RefSeq" id="WP_114590275.1">
    <property type="nucleotide sequence ID" value="NZ_CAXIBR010000084.1"/>
</dbReference>
<dbReference type="KEGG" id="euz:DVS28_a0769"/>
<name>A0A346XTC3_9ACTN</name>
<organism evidence="7 8">
    <name type="scientific">Euzebya pacifica</name>
    <dbReference type="NCBI Taxonomy" id="1608957"/>
    <lineage>
        <taxon>Bacteria</taxon>
        <taxon>Bacillati</taxon>
        <taxon>Actinomycetota</taxon>
        <taxon>Nitriliruptoria</taxon>
        <taxon>Euzebyales</taxon>
    </lineage>
</organism>
<dbReference type="EMBL" id="CP031165">
    <property type="protein sequence ID" value="AXV05470.1"/>
    <property type="molecule type" value="Genomic_DNA"/>
</dbReference>
<dbReference type="InterPro" id="IPR007016">
    <property type="entry name" value="O-antigen_ligase-rel_domated"/>
</dbReference>
<evidence type="ECO:0000256" key="1">
    <source>
        <dbReference type="ARBA" id="ARBA00004141"/>
    </source>
</evidence>
<evidence type="ECO:0000256" key="4">
    <source>
        <dbReference type="ARBA" id="ARBA00023136"/>
    </source>
</evidence>
<dbReference type="OrthoDB" id="4074538at2"/>
<feature type="transmembrane region" description="Helical" evidence="5">
    <location>
        <begin position="86"/>
        <end position="106"/>
    </location>
</feature>
<accession>A0A346XTC3</accession>
<evidence type="ECO:0000259" key="6">
    <source>
        <dbReference type="Pfam" id="PF04932"/>
    </source>
</evidence>
<reference evidence="7 8" key="1">
    <citation type="submission" date="2018-09" db="EMBL/GenBank/DDBJ databases">
        <title>Complete genome sequence of Euzebya sp. DY32-46 isolated from seawater of Pacific Ocean.</title>
        <authorList>
            <person name="Xu L."/>
            <person name="Wu Y.-H."/>
            <person name="Xu X.-W."/>
        </authorList>
    </citation>
    <scope>NUCLEOTIDE SEQUENCE [LARGE SCALE GENOMIC DNA]</scope>
    <source>
        <strain evidence="7 8">DY32-46</strain>
    </source>
</reference>
<evidence type="ECO:0000313" key="8">
    <source>
        <dbReference type="Proteomes" id="UP000264006"/>
    </source>
</evidence>
<dbReference type="Proteomes" id="UP000264006">
    <property type="component" value="Chromosome"/>
</dbReference>
<evidence type="ECO:0000256" key="3">
    <source>
        <dbReference type="ARBA" id="ARBA00022989"/>
    </source>
</evidence>
<evidence type="ECO:0000256" key="5">
    <source>
        <dbReference type="SAM" id="Phobius"/>
    </source>
</evidence>
<dbReference type="Pfam" id="PF04932">
    <property type="entry name" value="Wzy_C"/>
    <property type="match status" value="1"/>
</dbReference>
<keyword evidence="2 5" id="KW-0812">Transmembrane</keyword>
<feature type="transmembrane region" description="Helical" evidence="5">
    <location>
        <begin position="50"/>
        <end position="74"/>
    </location>
</feature>
<feature type="transmembrane region" description="Helical" evidence="5">
    <location>
        <begin position="345"/>
        <end position="366"/>
    </location>
</feature>
<feature type="domain" description="O-antigen ligase-related" evidence="6">
    <location>
        <begin position="216"/>
        <end position="357"/>
    </location>
</feature>
<dbReference type="AlphaFoldDB" id="A0A346XTC3"/>
<keyword evidence="4 5" id="KW-0472">Membrane</keyword>
<evidence type="ECO:0000313" key="7">
    <source>
        <dbReference type="EMBL" id="AXV05470.1"/>
    </source>
</evidence>
<proteinExistence type="predicted"/>
<comment type="subcellular location">
    <subcellularLocation>
        <location evidence="1">Membrane</location>
        <topology evidence="1">Multi-pass membrane protein</topology>
    </subcellularLocation>
</comment>
<gene>
    <name evidence="7" type="ORF">DVS28_a0769</name>
</gene>
<protein>
    <recommendedName>
        <fullName evidence="6">O-antigen ligase-related domain-containing protein</fullName>
    </recommendedName>
</protein>
<feature type="transmembrane region" description="Helical" evidence="5">
    <location>
        <begin position="181"/>
        <end position="200"/>
    </location>
</feature>
<feature type="transmembrane region" description="Helical" evidence="5">
    <location>
        <begin position="118"/>
        <end position="135"/>
    </location>
</feature>
<feature type="transmembrane region" description="Helical" evidence="5">
    <location>
        <begin position="147"/>
        <end position="169"/>
    </location>
</feature>
<feature type="transmembrane region" description="Helical" evidence="5">
    <location>
        <begin position="254"/>
        <end position="273"/>
    </location>
</feature>
<sequence length="439" mass="47014">MGIELLAILGGFGLLGLLVMDLTLERQDTPWLFVCAIALAREVSDPLPSISAAGLAINGEDILLAVALLVVGGWVLRGIAVQVPQLLLIGALGLAMFSVLRGGAVYGLPGAINEARETLYFIAGALLGSFVPVGAEARRRLMRGWLFLAASLTALAVLRWGIVFAGLPFTGPWYETEFGGLRVLSSNGTLVITIAFLTLLPRTLRGIATDLERLLVAGFGATVLLLQHRSVWIVFVLGTAFMVVEYRKQMSRGVIMGAGVAMVVVGLTALTYLNVSELSDSATEADAASDTTWEWRVSGWGDLLDHGPEGVLEWGIGVPYGAGWNRSVSAGFDVDVPPHNFYLEMVLRIGVLGIGFILVAGIESARRLRAHELDVDDGYFNAVTMQVILLSQALYSIPYNLGMEQGLLLGLAIAIWADPLRREGKGMHVVAPNPAIVRR</sequence>
<dbReference type="GO" id="GO:0016020">
    <property type="term" value="C:membrane"/>
    <property type="evidence" value="ECO:0007669"/>
    <property type="project" value="UniProtKB-SubCell"/>
</dbReference>